<dbReference type="AlphaFoldDB" id="A0A2D0XHT1"/>
<protein>
    <recommendedName>
        <fullName evidence="8">Rho-GAP domain-containing protein</fullName>
    </recommendedName>
</protein>
<evidence type="ECO:0000256" key="2">
    <source>
        <dbReference type="PROSITE-ProRule" id="PRU01077"/>
    </source>
</evidence>
<dbReference type="Gene3D" id="1.10.555.10">
    <property type="entry name" value="Rho GTPase activation protein"/>
    <property type="match status" value="1"/>
</dbReference>
<dbReference type="SMART" id="SM00324">
    <property type="entry name" value="RhoGAP"/>
    <property type="match status" value="1"/>
</dbReference>
<feature type="compositionally biased region" description="Low complexity" evidence="4">
    <location>
        <begin position="53"/>
        <end position="64"/>
    </location>
</feature>
<dbReference type="PANTHER" id="PTHR23176">
    <property type="entry name" value="RHO/RAC/CDC GTPASE-ACTIVATING PROTEIN"/>
    <property type="match status" value="1"/>
</dbReference>
<dbReference type="InterPro" id="IPR008936">
    <property type="entry name" value="Rho_GTPase_activation_prot"/>
</dbReference>
<dbReference type="SMART" id="SM00055">
    <property type="entry name" value="FCH"/>
    <property type="match status" value="1"/>
</dbReference>
<dbReference type="InterPro" id="IPR031160">
    <property type="entry name" value="F_BAR_dom"/>
</dbReference>
<dbReference type="GO" id="GO:0005737">
    <property type="term" value="C:cytoplasm"/>
    <property type="evidence" value="ECO:0007669"/>
    <property type="project" value="TreeGrafter"/>
</dbReference>
<gene>
    <name evidence="7" type="ORF">SPAR03590</name>
</gene>
<dbReference type="PROSITE" id="PS50238">
    <property type="entry name" value="RHOGAP"/>
    <property type="match status" value="1"/>
</dbReference>
<dbReference type="PANTHER" id="PTHR23176:SF134">
    <property type="entry name" value="RHO-TYPE GTPASE-ACTIVATING PROTEIN"/>
    <property type="match status" value="1"/>
</dbReference>
<feature type="compositionally biased region" description="Polar residues" evidence="4">
    <location>
        <begin position="108"/>
        <end position="119"/>
    </location>
</feature>
<dbReference type="InterPro" id="IPR001060">
    <property type="entry name" value="FCH_dom"/>
</dbReference>
<dbReference type="Pfam" id="PF00620">
    <property type="entry name" value="RhoGAP"/>
    <property type="match status" value="1"/>
</dbReference>
<dbReference type="SUPFAM" id="SSF103657">
    <property type="entry name" value="BAR/IMD domain-like"/>
    <property type="match status" value="1"/>
</dbReference>
<dbReference type="PROSITE" id="PS51741">
    <property type="entry name" value="F_BAR"/>
    <property type="match status" value="1"/>
</dbReference>
<dbReference type="EMBL" id="KY000267">
    <property type="protein sequence ID" value="ASF90216.1"/>
    <property type="molecule type" value="Genomic_DNA"/>
</dbReference>
<name>A0A2D0XHT1_9BASI</name>
<evidence type="ECO:0000256" key="1">
    <source>
        <dbReference type="ARBA" id="ARBA00022468"/>
    </source>
</evidence>
<evidence type="ECO:0000259" key="5">
    <source>
        <dbReference type="PROSITE" id="PS50238"/>
    </source>
</evidence>
<feature type="domain" description="Rho-GAP" evidence="5">
    <location>
        <begin position="527"/>
        <end position="721"/>
    </location>
</feature>
<feature type="region of interest" description="Disordered" evidence="4">
    <location>
        <begin position="1"/>
        <end position="64"/>
    </location>
</feature>
<dbReference type="Gene3D" id="1.20.1270.60">
    <property type="entry name" value="Arfaptin homology (AH) domain/BAR domain"/>
    <property type="match status" value="1"/>
</dbReference>
<accession>A0A2D0XHT1</accession>
<evidence type="ECO:0000313" key="7">
    <source>
        <dbReference type="EMBL" id="ASF90216.1"/>
    </source>
</evidence>
<dbReference type="InterPro" id="IPR000198">
    <property type="entry name" value="RhoGAP_dom"/>
</dbReference>
<dbReference type="Pfam" id="PF00611">
    <property type="entry name" value="FCH"/>
    <property type="match status" value="1"/>
</dbReference>
<dbReference type="InterPro" id="IPR050729">
    <property type="entry name" value="Rho-GAP"/>
</dbReference>
<feature type="region of interest" description="Disordered" evidence="4">
    <location>
        <begin position="98"/>
        <end position="146"/>
    </location>
</feature>
<feature type="compositionally biased region" description="Gly residues" evidence="4">
    <location>
        <begin position="128"/>
        <end position="138"/>
    </location>
</feature>
<reference evidence="7" key="1">
    <citation type="submission" date="2016-10" db="EMBL/GenBank/DDBJ databases">
        <title>Phylogenomic data for the living fossil Bartheletia paradoxa suggests that the early evolutionary history of major basidiomycete lineages might not be bifurcate.</title>
        <authorList>
            <person name="Mishra B."/>
            <person name="Choi Y.-J."/>
            <person name="Bauer R."/>
            <person name="Thines M."/>
        </authorList>
    </citation>
    <scope>NUCLEOTIDE SEQUENCE</scope>
</reference>
<keyword evidence="1" id="KW-0343">GTPase activation</keyword>
<feature type="region of interest" description="Disordered" evidence="4">
    <location>
        <begin position="315"/>
        <end position="335"/>
    </location>
</feature>
<proteinExistence type="predicted"/>
<evidence type="ECO:0000256" key="3">
    <source>
        <dbReference type="SAM" id="Coils"/>
    </source>
</evidence>
<evidence type="ECO:0000259" key="6">
    <source>
        <dbReference type="PROSITE" id="PS51741"/>
    </source>
</evidence>
<dbReference type="GO" id="GO:0005096">
    <property type="term" value="F:GTPase activator activity"/>
    <property type="evidence" value="ECO:0007669"/>
    <property type="project" value="UniProtKB-KW"/>
</dbReference>
<feature type="coiled-coil region" evidence="3">
    <location>
        <begin position="250"/>
        <end position="302"/>
    </location>
</feature>
<feature type="domain" description="F-BAR" evidence="6">
    <location>
        <begin position="156"/>
        <end position="458"/>
    </location>
</feature>
<feature type="compositionally biased region" description="Polar residues" evidence="4">
    <location>
        <begin position="1"/>
        <end position="15"/>
    </location>
</feature>
<keyword evidence="2 3" id="KW-0175">Coiled coil</keyword>
<organism evidence="7">
    <name type="scientific">Bartheletia paradoxa</name>
    <dbReference type="NCBI Taxonomy" id="669517"/>
    <lineage>
        <taxon>Eukaryota</taxon>
        <taxon>Fungi</taxon>
        <taxon>Dikarya</taxon>
        <taxon>Basidiomycota</taxon>
        <taxon>Agaricomycotina</taxon>
        <taxon>Bartheletiomycetes</taxon>
        <taxon>Bartheletiales</taxon>
        <taxon>Bartheletiaceae</taxon>
        <taxon>Bartheletia</taxon>
    </lineage>
</organism>
<dbReference type="GO" id="GO:0007165">
    <property type="term" value="P:signal transduction"/>
    <property type="evidence" value="ECO:0007669"/>
    <property type="project" value="InterPro"/>
</dbReference>
<evidence type="ECO:0008006" key="8">
    <source>
        <dbReference type="Google" id="ProtNLM"/>
    </source>
</evidence>
<evidence type="ECO:0000256" key="4">
    <source>
        <dbReference type="SAM" id="MobiDB-lite"/>
    </source>
</evidence>
<dbReference type="InterPro" id="IPR027267">
    <property type="entry name" value="AH/BAR_dom_sf"/>
</dbReference>
<dbReference type="SUPFAM" id="SSF48350">
    <property type="entry name" value="GTPase activation domain, GAP"/>
    <property type="match status" value="1"/>
</dbReference>
<sequence length="723" mass="77990">MIKSLSQPAGTSSPSGGRGGAGTPPVEYDQLRTKSASSVPRAVIAVEPTEVPSRPSMSSVRSTSTSASISDLSSSFAARPSFDDSGLASVPESYAFRGAPDVGPGGESMSSAPSSDTINGGSYVLPAGGAGGGGGNGRYGSQQGQREDVVPATFDEGILRGLCDLDCSMPLLLDRIKQSMVSCREVSIFFRKRAAIEDEYARSMIKLARTTTEVYGMNDGKAGTFVTSWQATMRTHEVLGDNRLRLSTRLVEMSDELASLAKEVDRNRKQSKDLGQRLEKNLQEAEISVEKAKGRFDATAEELERVLILKQGESMKDSSMPGHGPGNGMGGGNGGKRTLGKAIAKGGGLFKGKNPNQILKQEEDIRARTSAASDAFRQTVLATQTIRQEYFNLQLPRILRSLKESVDEIDLGIQYHLGRYAFNFESTILADGSTLCPLGVEDTPGLKQTVEAIDDRGDFKVFMQNYAVAHAGGKALKREGQYDEGFLSVLPSSATIVPRNLSSSPSSVNVPTGGPSGDRNLRPIFAYDLGEQMARDGDEVPTILEKCAGFIERNGLTSMGIYRLSGTTSVVQKLKAKFDADVNAVDLETDEYLNDVNVVTGVLKLWLRELPEPLLTFHLYQGFIDAAKIDNDRLRHIRLHERVNDLPDPNYATLKFLMGHLAKVLEHEEENGMSVSNLSIVFGPTLLGDATADGAPSFSLPDIQVQCKAIEVILTHYAAIFLE</sequence>
<feature type="compositionally biased region" description="Gly residues" evidence="4">
    <location>
        <begin position="323"/>
        <end position="335"/>
    </location>
</feature>